<proteinExistence type="inferred from homology"/>
<keyword evidence="3" id="KW-0217">Developmental protein</keyword>
<dbReference type="PROSITE" id="PS50038">
    <property type="entry name" value="FZ"/>
    <property type="match status" value="1"/>
</dbReference>
<evidence type="ECO:0000256" key="8">
    <source>
        <dbReference type="ARBA" id="ARBA00023157"/>
    </source>
</evidence>
<evidence type="ECO:0000256" key="9">
    <source>
        <dbReference type="PROSITE-ProRule" id="PRU00090"/>
    </source>
</evidence>
<dbReference type="GO" id="GO:0060070">
    <property type="term" value="P:canonical Wnt signaling pathway"/>
    <property type="evidence" value="ECO:0007669"/>
    <property type="project" value="TreeGrafter"/>
</dbReference>
<keyword evidence="13" id="KW-1185">Reference proteome</keyword>
<evidence type="ECO:0000256" key="6">
    <source>
        <dbReference type="ARBA" id="ARBA00022729"/>
    </source>
</evidence>
<feature type="disulfide bond" evidence="9">
    <location>
        <begin position="86"/>
        <end position="124"/>
    </location>
</feature>
<dbReference type="GO" id="GO:0017147">
    <property type="term" value="F:Wnt-protein binding"/>
    <property type="evidence" value="ECO:0007669"/>
    <property type="project" value="TreeGrafter"/>
</dbReference>
<dbReference type="Pfam" id="PF01392">
    <property type="entry name" value="Fz"/>
    <property type="match status" value="1"/>
</dbReference>
<keyword evidence="7" id="KW-0221">Differentiation</keyword>
<feature type="chain" id="PRO_5036880374" evidence="10">
    <location>
        <begin position="20"/>
        <end position="315"/>
    </location>
</feature>
<dbReference type="FunFam" id="1.10.2000.10:FF:000001">
    <property type="entry name" value="secreted frizzled-related protein 2"/>
    <property type="match status" value="1"/>
</dbReference>
<evidence type="ECO:0000256" key="3">
    <source>
        <dbReference type="ARBA" id="ARBA00022473"/>
    </source>
</evidence>
<protein>
    <submittedName>
        <fullName evidence="14">Uncharacterized protein</fullName>
    </submittedName>
</protein>
<keyword evidence="8 9" id="KW-1015">Disulfide bond</keyword>
<keyword evidence="4" id="KW-0964">Secreted</keyword>
<keyword evidence="5" id="KW-0879">Wnt signaling pathway</keyword>
<dbReference type="InterPro" id="IPR008993">
    <property type="entry name" value="TIMP-like_OB-fold"/>
</dbReference>
<dbReference type="PANTHER" id="PTHR11309:SF148">
    <property type="entry name" value="SECRETED FRIZZLED-RELATED PROTEIN 1"/>
    <property type="match status" value="1"/>
</dbReference>
<dbReference type="PANTHER" id="PTHR11309">
    <property type="entry name" value="FRIZZLED"/>
    <property type="match status" value="1"/>
</dbReference>
<sequence length="315" mass="36250">MLSSTLLPVLLAFVSVVNGAYLSESWAMLTSDRPSTPKCVDIPRNLSLCFGIQYSTMRLPNLLEHETLGEVTQQAAPWIPLLRLNCHPDTQLFLCSLFAPVCLTTMDKEIYPCRSLCQAVQNGCEGRMQQYGFPWPEMLNCNKYPVENDMCIQPVANYRNQTCQSCSQVSTYENILDHFCRSQIVLKAKVRSVKDSHLDVRRARSLKRGDRRRSVMRNTSIFFSDGSNRSCPCETVNGEREDNQKGFLVMANQNPSGEYVANLILPWKKEKQFKRAVRMFRKLNCQSLGREIRERAVRDPASFEKRPSRHDRYLF</sequence>
<comment type="caution">
    <text evidence="9">Lacks conserved residue(s) required for the propagation of feature annotation.</text>
</comment>
<comment type="subcellular location">
    <subcellularLocation>
        <location evidence="1">Secreted</location>
    </subcellularLocation>
</comment>
<feature type="disulfide bond" evidence="9">
    <location>
        <begin position="49"/>
        <end position="95"/>
    </location>
</feature>
<dbReference type="WBParaSite" id="PSAMB.scaffold6116size10167.g27931.t1">
    <property type="protein sequence ID" value="PSAMB.scaffold6116size10167.g27931.t1"/>
    <property type="gene ID" value="PSAMB.scaffold6116size10167.g27931"/>
</dbReference>
<dbReference type="SMART" id="SM00063">
    <property type="entry name" value="FRI"/>
    <property type="match status" value="1"/>
</dbReference>
<evidence type="ECO:0000259" key="11">
    <source>
        <dbReference type="PROSITE" id="PS50038"/>
    </source>
</evidence>
<dbReference type="InterPro" id="IPR036790">
    <property type="entry name" value="Frizzled_dom_sf"/>
</dbReference>
<dbReference type="SUPFAM" id="SSF63501">
    <property type="entry name" value="Frizzled cysteine-rich domain"/>
    <property type="match status" value="1"/>
</dbReference>
<accession>A0A914X0C3</accession>
<evidence type="ECO:0000313" key="13">
    <source>
        <dbReference type="Proteomes" id="UP000887566"/>
    </source>
</evidence>
<feature type="domain" description="NTR" evidence="12">
    <location>
        <begin position="163"/>
        <end position="285"/>
    </location>
</feature>
<dbReference type="AlphaFoldDB" id="A0A914X0C3"/>
<dbReference type="InterPro" id="IPR001134">
    <property type="entry name" value="Netrin_domain"/>
</dbReference>
<evidence type="ECO:0000256" key="10">
    <source>
        <dbReference type="SAM" id="SignalP"/>
    </source>
</evidence>
<evidence type="ECO:0000256" key="5">
    <source>
        <dbReference type="ARBA" id="ARBA00022687"/>
    </source>
</evidence>
<dbReference type="Proteomes" id="UP000887566">
    <property type="component" value="Unplaced"/>
</dbReference>
<evidence type="ECO:0000259" key="12">
    <source>
        <dbReference type="PROSITE" id="PS50189"/>
    </source>
</evidence>
<feature type="disulfide bond" evidence="9">
    <location>
        <begin position="117"/>
        <end position="141"/>
    </location>
</feature>
<dbReference type="PROSITE" id="PS50189">
    <property type="entry name" value="NTR"/>
    <property type="match status" value="1"/>
</dbReference>
<organism evidence="13 14">
    <name type="scientific">Plectus sambesii</name>
    <dbReference type="NCBI Taxonomy" id="2011161"/>
    <lineage>
        <taxon>Eukaryota</taxon>
        <taxon>Metazoa</taxon>
        <taxon>Ecdysozoa</taxon>
        <taxon>Nematoda</taxon>
        <taxon>Chromadorea</taxon>
        <taxon>Plectida</taxon>
        <taxon>Plectina</taxon>
        <taxon>Plectoidea</taxon>
        <taxon>Plectidae</taxon>
        <taxon>Plectus</taxon>
    </lineage>
</organism>
<dbReference type="GO" id="GO:0005615">
    <property type="term" value="C:extracellular space"/>
    <property type="evidence" value="ECO:0007669"/>
    <property type="project" value="TreeGrafter"/>
</dbReference>
<dbReference type="Gene3D" id="1.10.2000.10">
    <property type="entry name" value="Frizzled cysteine-rich domain"/>
    <property type="match status" value="1"/>
</dbReference>
<reference evidence="14" key="1">
    <citation type="submission" date="2022-11" db="UniProtKB">
        <authorList>
            <consortium name="WormBaseParasite"/>
        </authorList>
    </citation>
    <scope>IDENTIFICATION</scope>
</reference>
<dbReference type="SUPFAM" id="SSF50242">
    <property type="entry name" value="TIMP-like"/>
    <property type="match status" value="1"/>
</dbReference>
<dbReference type="GO" id="GO:0030154">
    <property type="term" value="P:cell differentiation"/>
    <property type="evidence" value="ECO:0007669"/>
    <property type="project" value="UniProtKB-KW"/>
</dbReference>
<evidence type="ECO:0000256" key="1">
    <source>
        <dbReference type="ARBA" id="ARBA00004613"/>
    </source>
</evidence>
<evidence type="ECO:0000256" key="7">
    <source>
        <dbReference type="ARBA" id="ARBA00022782"/>
    </source>
</evidence>
<evidence type="ECO:0000256" key="4">
    <source>
        <dbReference type="ARBA" id="ARBA00022525"/>
    </source>
</evidence>
<feature type="signal peptide" evidence="10">
    <location>
        <begin position="1"/>
        <end position="19"/>
    </location>
</feature>
<evidence type="ECO:0000256" key="2">
    <source>
        <dbReference type="ARBA" id="ARBA00010054"/>
    </source>
</evidence>
<name>A0A914X0C3_9BILA</name>
<evidence type="ECO:0000313" key="14">
    <source>
        <dbReference type="WBParaSite" id="PSAMB.scaffold6116size10167.g27931.t1"/>
    </source>
</evidence>
<keyword evidence="6 10" id="KW-0732">Signal</keyword>
<comment type="similarity">
    <text evidence="2">Belongs to the secreted frizzled-related protein (sFRP) family.</text>
</comment>
<dbReference type="InterPro" id="IPR015526">
    <property type="entry name" value="Frizzled/SFRP"/>
</dbReference>
<feature type="domain" description="FZ" evidence="11">
    <location>
        <begin position="34"/>
        <end position="154"/>
    </location>
</feature>
<dbReference type="Gene3D" id="2.40.50.120">
    <property type="match status" value="1"/>
</dbReference>
<dbReference type="InterPro" id="IPR020067">
    <property type="entry name" value="Frizzled_dom"/>
</dbReference>
<dbReference type="GO" id="GO:0035567">
    <property type="term" value="P:non-canonical Wnt signaling pathway"/>
    <property type="evidence" value="ECO:0007669"/>
    <property type="project" value="TreeGrafter"/>
</dbReference>